<dbReference type="GO" id="GO:0016757">
    <property type="term" value="F:glycosyltransferase activity"/>
    <property type="evidence" value="ECO:0007669"/>
    <property type="project" value="UniProtKB-UniRule"/>
</dbReference>
<accession>T1H5B6</accession>
<evidence type="ECO:0000256" key="8">
    <source>
        <dbReference type="RuleBase" id="RU366017"/>
    </source>
</evidence>
<dbReference type="InterPro" id="IPR008166">
    <property type="entry name" value="Glyco_transf_92"/>
</dbReference>
<evidence type="ECO:0000256" key="1">
    <source>
        <dbReference type="ARBA" id="ARBA00004167"/>
    </source>
</evidence>
<dbReference type="EC" id="2.4.1.-" evidence="8"/>
<evidence type="ECO:0000313" key="9">
    <source>
        <dbReference type="EnsemblMetazoa" id="MESCA011493-PA"/>
    </source>
</evidence>
<reference evidence="10" key="1">
    <citation type="submission" date="2013-02" db="EMBL/GenBank/DDBJ databases">
        <authorList>
            <person name="Hughes D."/>
        </authorList>
    </citation>
    <scope>NUCLEOTIDE SEQUENCE</scope>
    <source>
        <strain>Durham</strain>
        <strain evidence="10">NC isolate 2 -- Noor lab</strain>
    </source>
</reference>
<dbReference type="Pfam" id="PF01697">
    <property type="entry name" value="Glyco_transf_92"/>
    <property type="match status" value="1"/>
</dbReference>
<name>T1H5B6_MEGSC</name>
<dbReference type="Proteomes" id="UP000015102">
    <property type="component" value="Unassembled WGS sequence"/>
</dbReference>
<evidence type="ECO:0000256" key="3">
    <source>
        <dbReference type="ARBA" id="ARBA00022676"/>
    </source>
</evidence>
<comment type="subcellular location">
    <subcellularLocation>
        <location evidence="1">Membrane</location>
        <topology evidence="1">Single-pass membrane protein</topology>
    </subcellularLocation>
</comment>
<reference evidence="9" key="2">
    <citation type="submission" date="2015-06" db="UniProtKB">
        <authorList>
            <consortium name="EnsemblMetazoa"/>
        </authorList>
    </citation>
    <scope>IDENTIFICATION</scope>
</reference>
<dbReference type="GO" id="GO:0016020">
    <property type="term" value="C:membrane"/>
    <property type="evidence" value="ECO:0007669"/>
    <property type="project" value="UniProtKB-SubCell"/>
</dbReference>
<evidence type="ECO:0000313" key="10">
    <source>
        <dbReference type="Proteomes" id="UP000015102"/>
    </source>
</evidence>
<dbReference type="HOGENOM" id="CLU_1096558_0_0_1"/>
<dbReference type="AlphaFoldDB" id="T1H5B6"/>
<keyword evidence="4 8" id="KW-0808">Transferase</keyword>
<evidence type="ECO:0000256" key="2">
    <source>
        <dbReference type="ARBA" id="ARBA00007647"/>
    </source>
</evidence>
<dbReference type="PANTHER" id="PTHR21461:SF1">
    <property type="entry name" value="GLYCOSYLTRANSFERASE FAMILY 92 PROTEIN"/>
    <property type="match status" value="1"/>
</dbReference>
<keyword evidence="10" id="KW-1185">Reference proteome</keyword>
<dbReference type="PANTHER" id="PTHR21461">
    <property type="entry name" value="GLYCOSYLTRANSFERASE FAMILY 92 PROTEIN"/>
    <property type="match status" value="1"/>
</dbReference>
<dbReference type="GO" id="GO:0005737">
    <property type="term" value="C:cytoplasm"/>
    <property type="evidence" value="ECO:0007669"/>
    <property type="project" value="TreeGrafter"/>
</dbReference>
<sequence length="254" mass="29940">YPKSFKETLKPEIALCIGPLQYNYAQGLRIVEFFEIYKLLGITKFYVYYLSSSNEVKQIIEYYEKQGLIDVLDWELEGYHFENNFRYGGIFSALNECVYRSRIVDSFKYAAIIDFDEVLMPFKNDSLPKFIESLGDHSEYIFSNTFFHKFMKEDDSSTPDDAVNRFLYTQSRIERTQVYIKTSRTKYVVKTEEAIEIGNHHMWRTVSSDTDSLVRNEDIEERNIDFSARRFGTKIWKNVDKVCGAIFENGKCPL</sequence>
<organism evidence="9 10">
    <name type="scientific">Megaselia scalaris</name>
    <name type="common">Humpbacked fly</name>
    <name type="synonym">Phora scalaris</name>
    <dbReference type="NCBI Taxonomy" id="36166"/>
    <lineage>
        <taxon>Eukaryota</taxon>
        <taxon>Metazoa</taxon>
        <taxon>Ecdysozoa</taxon>
        <taxon>Arthropoda</taxon>
        <taxon>Hexapoda</taxon>
        <taxon>Insecta</taxon>
        <taxon>Pterygota</taxon>
        <taxon>Neoptera</taxon>
        <taxon>Endopterygota</taxon>
        <taxon>Diptera</taxon>
        <taxon>Brachycera</taxon>
        <taxon>Muscomorpha</taxon>
        <taxon>Platypezoidea</taxon>
        <taxon>Phoridae</taxon>
        <taxon>Megaseliini</taxon>
        <taxon>Megaselia</taxon>
    </lineage>
</organism>
<comment type="similarity">
    <text evidence="2 8">Belongs to the glycosyltransferase 92 family.</text>
</comment>
<keyword evidence="3 8" id="KW-0328">Glycosyltransferase</keyword>
<keyword evidence="6" id="KW-1133">Transmembrane helix</keyword>
<keyword evidence="5" id="KW-0812">Transmembrane</keyword>
<protein>
    <recommendedName>
        <fullName evidence="8">Glycosyltransferase family 92 protein</fullName>
        <ecNumber evidence="8">2.4.1.-</ecNumber>
    </recommendedName>
</protein>
<evidence type="ECO:0000256" key="7">
    <source>
        <dbReference type="ARBA" id="ARBA00023136"/>
    </source>
</evidence>
<dbReference type="EMBL" id="CAQQ02373893">
    <property type="status" value="NOT_ANNOTATED_CDS"/>
    <property type="molecule type" value="Genomic_DNA"/>
</dbReference>
<evidence type="ECO:0000256" key="4">
    <source>
        <dbReference type="ARBA" id="ARBA00022679"/>
    </source>
</evidence>
<evidence type="ECO:0000256" key="5">
    <source>
        <dbReference type="ARBA" id="ARBA00022692"/>
    </source>
</evidence>
<evidence type="ECO:0000256" key="6">
    <source>
        <dbReference type="ARBA" id="ARBA00022989"/>
    </source>
</evidence>
<proteinExistence type="inferred from homology"/>
<dbReference type="OMA" id="YRICENG"/>
<dbReference type="EnsemblMetazoa" id="MESCA011493-RA">
    <property type="protein sequence ID" value="MESCA011493-PA"/>
    <property type="gene ID" value="MESCA011493"/>
</dbReference>
<keyword evidence="7" id="KW-0472">Membrane</keyword>